<dbReference type="InterPro" id="IPR019019">
    <property type="entry name" value="H-type_lectin_domain"/>
</dbReference>
<dbReference type="AlphaFoldDB" id="A0AAX6ME07"/>
<dbReference type="InterPro" id="IPR037221">
    <property type="entry name" value="H-type_lectin_dom_sf"/>
</dbReference>
<feature type="region of interest" description="Disordered" evidence="2">
    <location>
        <begin position="73"/>
        <end position="95"/>
    </location>
</feature>
<feature type="region of interest" description="Disordered" evidence="2">
    <location>
        <begin position="1"/>
        <end position="24"/>
    </location>
</feature>
<keyword evidence="1" id="KW-0175">Coiled coil</keyword>
<feature type="compositionally biased region" description="Polar residues" evidence="2">
    <location>
        <begin position="7"/>
        <end position="19"/>
    </location>
</feature>
<evidence type="ECO:0000259" key="3">
    <source>
        <dbReference type="Pfam" id="PF09458"/>
    </source>
</evidence>
<reference evidence="4 5" key="1">
    <citation type="journal article" date="2024" name="Front Chem Biol">
        <title>Unveiling the potential of Daldinia eschscholtzii MFLUCC 19-0629 through bioactivity and bioinformatics studies for enhanced sustainable agriculture production.</title>
        <authorList>
            <person name="Brooks S."/>
            <person name="Weaver J.A."/>
            <person name="Klomchit A."/>
            <person name="Alharthi S.A."/>
            <person name="Onlamun T."/>
            <person name="Nurani R."/>
            <person name="Vong T.K."/>
            <person name="Alberti F."/>
            <person name="Greco C."/>
        </authorList>
    </citation>
    <scope>NUCLEOTIDE SEQUENCE [LARGE SCALE GENOMIC DNA]</scope>
    <source>
        <strain evidence="4">MFLUCC 19-0629</strain>
    </source>
</reference>
<feature type="compositionally biased region" description="Low complexity" evidence="2">
    <location>
        <begin position="73"/>
        <end position="85"/>
    </location>
</feature>
<organism evidence="4 5">
    <name type="scientific">Daldinia eschscholtzii</name>
    <dbReference type="NCBI Taxonomy" id="292717"/>
    <lineage>
        <taxon>Eukaryota</taxon>
        <taxon>Fungi</taxon>
        <taxon>Dikarya</taxon>
        <taxon>Ascomycota</taxon>
        <taxon>Pezizomycotina</taxon>
        <taxon>Sordariomycetes</taxon>
        <taxon>Xylariomycetidae</taxon>
        <taxon>Xylariales</taxon>
        <taxon>Hypoxylaceae</taxon>
        <taxon>Daldinia</taxon>
    </lineage>
</organism>
<evidence type="ECO:0000256" key="1">
    <source>
        <dbReference type="SAM" id="Coils"/>
    </source>
</evidence>
<dbReference type="SUPFAM" id="SSF141086">
    <property type="entry name" value="Agglutinin HPA-like"/>
    <property type="match status" value="1"/>
</dbReference>
<proteinExistence type="predicted"/>
<accession>A0AAX6ME07</accession>
<comment type="caution">
    <text evidence="4">The sequence shown here is derived from an EMBL/GenBank/DDBJ whole genome shotgun (WGS) entry which is preliminary data.</text>
</comment>
<feature type="coiled-coil region" evidence="1">
    <location>
        <begin position="103"/>
        <end position="130"/>
    </location>
</feature>
<sequence length="227" mass="24691">MVGLLSDKSQNTTQQNPSQHVHVAWPHEYVSVTTDDQSTSVDQADLYHGDVLKAGPNEGAKERMVFRPQVTVNVFGNNGPNTGTTGAEGSKQESAEPASEKLAKETNDKIADLTAKLEALSQKVDELSALASARGPRVECGLWNTGEVRSWKYPSNETRGRINFSKDFKSIPKVTTGISSADVDKKANFRISVYPTEIDKKGFKVNVDGWADTVIYTCGVSWVAIGE</sequence>
<dbReference type="Pfam" id="PF09458">
    <property type="entry name" value="H_lectin"/>
    <property type="match status" value="1"/>
</dbReference>
<name>A0AAX6ME07_9PEZI</name>
<evidence type="ECO:0000313" key="5">
    <source>
        <dbReference type="Proteomes" id="UP001369815"/>
    </source>
</evidence>
<dbReference type="Gene3D" id="2.60.40.2080">
    <property type="match status" value="1"/>
</dbReference>
<feature type="domain" description="H-type lectin" evidence="3">
    <location>
        <begin position="161"/>
        <end position="225"/>
    </location>
</feature>
<protein>
    <recommendedName>
        <fullName evidence="3">H-type lectin domain-containing protein</fullName>
    </recommendedName>
</protein>
<dbReference type="Proteomes" id="UP001369815">
    <property type="component" value="Unassembled WGS sequence"/>
</dbReference>
<evidence type="ECO:0000256" key="2">
    <source>
        <dbReference type="SAM" id="MobiDB-lite"/>
    </source>
</evidence>
<dbReference type="GO" id="GO:0007155">
    <property type="term" value="P:cell adhesion"/>
    <property type="evidence" value="ECO:0007669"/>
    <property type="project" value="InterPro"/>
</dbReference>
<dbReference type="GO" id="GO:0030246">
    <property type="term" value="F:carbohydrate binding"/>
    <property type="evidence" value="ECO:0007669"/>
    <property type="project" value="InterPro"/>
</dbReference>
<gene>
    <name evidence="4" type="ORF">Daesc_007151</name>
</gene>
<dbReference type="EMBL" id="JBANMG010000007">
    <property type="protein sequence ID" value="KAK6950627.1"/>
    <property type="molecule type" value="Genomic_DNA"/>
</dbReference>
<evidence type="ECO:0000313" key="4">
    <source>
        <dbReference type="EMBL" id="KAK6950627.1"/>
    </source>
</evidence>
<keyword evidence="5" id="KW-1185">Reference proteome</keyword>